<accession>A0A974C366</accession>
<proteinExistence type="predicted"/>
<reference evidence="3" key="1">
    <citation type="journal article" date="2016" name="Nature">
        <title>Genome evolution in the allotetraploid frog Xenopus laevis.</title>
        <authorList>
            <person name="Session A.M."/>
            <person name="Uno Y."/>
            <person name="Kwon T."/>
            <person name="Chapman J.A."/>
            <person name="Toyoda A."/>
            <person name="Takahashi S."/>
            <person name="Fukui A."/>
            <person name="Hikosaka A."/>
            <person name="Suzuki A."/>
            <person name="Kondo M."/>
            <person name="van Heeringen S.J."/>
            <person name="Quigley I."/>
            <person name="Heinz S."/>
            <person name="Ogino H."/>
            <person name="Ochi H."/>
            <person name="Hellsten U."/>
            <person name="Lyons J.B."/>
            <person name="Simakov O."/>
            <person name="Putnam N."/>
            <person name="Stites J."/>
            <person name="Kuroki Y."/>
            <person name="Tanaka T."/>
            <person name="Michiue T."/>
            <person name="Watanabe M."/>
            <person name="Bogdanovic O."/>
            <person name="Lister R."/>
            <person name="Georgiou G."/>
            <person name="Paranjpe S.S."/>
            <person name="van Kruijsbergen I."/>
            <person name="Shu S."/>
            <person name="Carlson J."/>
            <person name="Kinoshita T."/>
            <person name="Ohta Y."/>
            <person name="Mawaribuchi S."/>
            <person name="Jenkins J."/>
            <person name="Grimwood J."/>
            <person name="Schmutz J."/>
            <person name="Mitros T."/>
            <person name="Mozaffari S.V."/>
            <person name="Suzuki Y."/>
            <person name="Haramoto Y."/>
            <person name="Yamamoto T.S."/>
            <person name="Takagi C."/>
            <person name="Heald R."/>
            <person name="Miller K."/>
            <person name="Haudenschild C."/>
            <person name="Kitzman J."/>
            <person name="Nakayama T."/>
            <person name="Izutsu Y."/>
            <person name="Robert J."/>
            <person name="Fortriede J."/>
            <person name="Burns K."/>
            <person name="Lotay V."/>
            <person name="Karimi K."/>
            <person name="Yasuoka Y."/>
            <person name="Dichmann D.S."/>
            <person name="Flajnik M.F."/>
            <person name="Houston D.W."/>
            <person name="Shendure J."/>
            <person name="DuPasquier L."/>
            <person name="Vize P.D."/>
            <person name="Zorn A.M."/>
            <person name="Ito M."/>
            <person name="Marcotte E.M."/>
            <person name="Wallingford J.B."/>
            <person name="Ito Y."/>
            <person name="Asashima M."/>
            <person name="Ueno N."/>
            <person name="Matsuda Y."/>
            <person name="Veenstra G.J."/>
            <person name="Fujiyama A."/>
            <person name="Harland R.M."/>
            <person name="Taira M."/>
            <person name="Rokhsar D.S."/>
        </authorList>
    </citation>
    <scope>NUCLEOTIDE SEQUENCE [LARGE SCALE GENOMIC DNA]</scope>
    <source>
        <strain evidence="3">J</strain>
    </source>
</reference>
<dbReference type="Pfam" id="PF26215">
    <property type="entry name" value="HTH_animal"/>
    <property type="match status" value="1"/>
</dbReference>
<dbReference type="Proteomes" id="UP000694892">
    <property type="component" value="Chromosome 8S"/>
</dbReference>
<protein>
    <recommendedName>
        <fullName evidence="1">Helix-turn-helix domain-containing protein</fullName>
    </recommendedName>
</protein>
<organism evidence="2 3">
    <name type="scientific">Xenopus laevis</name>
    <name type="common">African clawed frog</name>
    <dbReference type="NCBI Taxonomy" id="8355"/>
    <lineage>
        <taxon>Eukaryota</taxon>
        <taxon>Metazoa</taxon>
        <taxon>Chordata</taxon>
        <taxon>Craniata</taxon>
        <taxon>Vertebrata</taxon>
        <taxon>Euteleostomi</taxon>
        <taxon>Amphibia</taxon>
        <taxon>Batrachia</taxon>
        <taxon>Anura</taxon>
        <taxon>Pipoidea</taxon>
        <taxon>Pipidae</taxon>
        <taxon>Xenopodinae</taxon>
        <taxon>Xenopus</taxon>
        <taxon>Xenopus</taxon>
    </lineage>
</organism>
<dbReference type="InterPro" id="IPR058912">
    <property type="entry name" value="HTH_animal"/>
</dbReference>
<dbReference type="EMBL" id="CM004481">
    <property type="protein sequence ID" value="OCT65637.1"/>
    <property type="molecule type" value="Genomic_DNA"/>
</dbReference>
<feature type="domain" description="Helix-turn-helix" evidence="1">
    <location>
        <begin position="124"/>
        <end position="170"/>
    </location>
</feature>
<evidence type="ECO:0000259" key="1">
    <source>
        <dbReference type="Pfam" id="PF26215"/>
    </source>
</evidence>
<evidence type="ECO:0000313" key="3">
    <source>
        <dbReference type="Proteomes" id="UP000694892"/>
    </source>
</evidence>
<dbReference type="PANTHER" id="PTHR21301">
    <property type="entry name" value="REVERSE TRANSCRIPTASE"/>
    <property type="match status" value="1"/>
</dbReference>
<name>A0A974C366_XENLA</name>
<dbReference type="PANTHER" id="PTHR21301:SF12">
    <property type="match status" value="1"/>
</dbReference>
<evidence type="ECO:0000313" key="2">
    <source>
        <dbReference type="EMBL" id="OCT65637.1"/>
    </source>
</evidence>
<sequence>MRFIRTLRLKMHFKDLKDIVTTMPIVKKRNTTFDPDITSENRNVFIQMVLHDVENLDWKHLPKKREQHEALCEQAHSVNIRNYYRYVDDIFFTWHGSKEALIDMSKKINTLHPTLKFTLTFHENFHPRSVSKGLPYSQFLRVRWIVSDDQLCHKRMLEMKQRFVERGYPQEGLCQYIEKAMSINRFSLLSDSPKENKERKLQKIPLVSNYNLHSQKIKIIVYKHWEILRNDRQFGNLFRDKPLISYKRARSLGDQLTKTDLTESDNHPPLFFGLPQKGAYPCLSCQCCSSIIKDNKMNHPSKGFEIKLNDFATCNTTGVIYMLKCPCGKAYVGKTKRQVLQVVKFPRQGGDKDRLLLQQEVLWIEKLNTLTPMGLNEELSYSCFY</sequence>
<dbReference type="AlphaFoldDB" id="A0A974C366"/>
<gene>
    <name evidence="2" type="ORF">XELAEV_18041878mg</name>
</gene>